<dbReference type="SUPFAM" id="SSF74924">
    <property type="entry name" value="Cap-Gly domain"/>
    <property type="match status" value="1"/>
</dbReference>
<feature type="compositionally biased region" description="Basic and acidic residues" evidence="9">
    <location>
        <begin position="835"/>
        <end position="854"/>
    </location>
</feature>
<keyword evidence="13" id="KW-1185">Reference proteome</keyword>
<evidence type="ECO:0000256" key="1">
    <source>
        <dbReference type="ARBA" id="ARBA00001936"/>
    </source>
</evidence>
<dbReference type="PANTHER" id="PTHR45668:SF5">
    <property type="entry name" value="SERINE_THREONINE-PROTEIN PHOSPHATASE 5"/>
    <property type="match status" value="1"/>
</dbReference>
<dbReference type="Gene3D" id="1.10.238.10">
    <property type="entry name" value="EF-hand"/>
    <property type="match status" value="3"/>
</dbReference>
<evidence type="ECO:0000256" key="5">
    <source>
        <dbReference type="ARBA" id="ARBA00022801"/>
    </source>
</evidence>
<dbReference type="Pfam" id="PF01302">
    <property type="entry name" value="CAP_GLY"/>
    <property type="match status" value="1"/>
</dbReference>
<feature type="domain" description="EF-hand" evidence="10">
    <location>
        <begin position="726"/>
        <end position="761"/>
    </location>
</feature>
<dbReference type="CDD" id="cd00051">
    <property type="entry name" value="EFh"/>
    <property type="match status" value="3"/>
</dbReference>
<organism evidence="12 13">
    <name type="scientific">Durusdinium trenchii</name>
    <dbReference type="NCBI Taxonomy" id="1381693"/>
    <lineage>
        <taxon>Eukaryota</taxon>
        <taxon>Sar</taxon>
        <taxon>Alveolata</taxon>
        <taxon>Dinophyceae</taxon>
        <taxon>Suessiales</taxon>
        <taxon>Symbiodiniaceae</taxon>
        <taxon>Durusdinium</taxon>
    </lineage>
</organism>
<reference evidence="12 13" key="1">
    <citation type="submission" date="2024-02" db="EMBL/GenBank/DDBJ databases">
        <authorList>
            <person name="Chen Y."/>
            <person name="Shah S."/>
            <person name="Dougan E. K."/>
            <person name="Thang M."/>
            <person name="Chan C."/>
        </authorList>
    </citation>
    <scope>NUCLEOTIDE SEQUENCE [LARGE SCALE GENOMIC DNA]</scope>
</reference>
<dbReference type="PROSITE" id="PS00018">
    <property type="entry name" value="EF_HAND_1"/>
    <property type="match status" value="4"/>
</dbReference>
<feature type="region of interest" description="Disordered" evidence="9">
    <location>
        <begin position="137"/>
        <end position="204"/>
    </location>
</feature>
<feature type="region of interest" description="Disordered" evidence="9">
    <location>
        <begin position="396"/>
        <end position="415"/>
    </location>
</feature>
<dbReference type="Gene3D" id="2.30.30.190">
    <property type="entry name" value="CAP Gly-rich-like domain"/>
    <property type="match status" value="1"/>
</dbReference>
<name>A0ABP0K5T3_9DINO</name>
<evidence type="ECO:0000313" key="12">
    <source>
        <dbReference type="EMBL" id="CAK9022140.1"/>
    </source>
</evidence>
<dbReference type="InterPro" id="IPR006186">
    <property type="entry name" value="Ser/Thr-sp_prot-phosphatase"/>
</dbReference>
<evidence type="ECO:0000256" key="4">
    <source>
        <dbReference type="ARBA" id="ARBA00022737"/>
    </source>
</evidence>
<feature type="compositionally biased region" description="Low complexity" evidence="9">
    <location>
        <begin position="813"/>
        <end position="825"/>
    </location>
</feature>
<dbReference type="InterPro" id="IPR011992">
    <property type="entry name" value="EF-hand-dom_pair"/>
</dbReference>
<proteinExistence type="inferred from homology"/>
<evidence type="ECO:0000256" key="2">
    <source>
        <dbReference type="ARBA" id="ARBA00008294"/>
    </source>
</evidence>
<feature type="domain" description="EF-hand" evidence="10">
    <location>
        <begin position="762"/>
        <end position="797"/>
    </location>
</feature>
<dbReference type="InterPro" id="IPR000938">
    <property type="entry name" value="CAP-Gly_domain"/>
</dbReference>
<dbReference type="InterPro" id="IPR004843">
    <property type="entry name" value="Calcineurin-like_PHP"/>
</dbReference>
<dbReference type="EC" id="3.1.3.16" evidence="8"/>
<feature type="compositionally biased region" description="Acidic residues" evidence="9">
    <location>
        <begin position="188"/>
        <end position="204"/>
    </location>
</feature>
<dbReference type="PROSITE" id="PS00125">
    <property type="entry name" value="SER_THR_PHOSPHATASE"/>
    <property type="match status" value="1"/>
</dbReference>
<evidence type="ECO:0000256" key="7">
    <source>
        <dbReference type="ARBA" id="ARBA00023211"/>
    </source>
</evidence>
<evidence type="ECO:0000256" key="8">
    <source>
        <dbReference type="RuleBase" id="RU004273"/>
    </source>
</evidence>
<comment type="catalytic activity">
    <reaction evidence="8">
        <text>O-phospho-L-threonyl-[protein] + H2O = L-threonyl-[protein] + phosphate</text>
        <dbReference type="Rhea" id="RHEA:47004"/>
        <dbReference type="Rhea" id="RHEA-COMP:11060"/>
        <dbReference type="Rhea" id="RHEA-COMP:11605"/>
        <dbReference type="ChEBI" id="CHEBI:15377"/>
        <dbReference type="ChEBI" id="CHEBI:30013"/>
        <dbReference type="ChEBI" id="CHEBI:43474"/>
        <dbReference type="ChEBI" id="CHEBI:61977"/>
        <dbReference type="EC" id="3.1.3.16"/>
    </reaction>
</comment>
<dbReference type="PROSITE" id="PS50096">
    <property type="entry name" value="IQ"/>
    <property type="match status" value="1"/>
</dbReference>
<evidence type="ECO:0000259" key="10">
    <source>
        <dbReference type="PROSITE" id="PS50222"/>
    </source>
</evidence>
<sequence length="1097" mass="124241">MEVEGGKRFEVGTRVVVQKLVGTVRFFGKTEFKEGDWVGIELDEPKGRNDGTVAEVTYFSCAPNHGMFIQPDFVFEHCEDEVAAVTLQSNFRAHLAKKKVKARQAARTWNVLDNHFEEQGLRKGKAVEKATKQLKAKTIVQERNTQMRDSVGTEGMQDAPQAAGVAEARGAEQQGISKRKDEGHDADQAEEDGEDEEDEEDEEMDDMFMGATVEELQQAAADAVEELKPEMLNCINVGDDYDGPHLRFPLRLEPVIDMLEAFKTGKILHLKYFMLLLLHGKNLFDKEGTVQDIEIAKGIKLTVVGDTHGQLQDLFTIFTINGLPSEKNWYLFNGDFVDRGPKGCEIVACMLAFKILFPKCVFLNRGNHEARAQNAWMGFEEELLTKYGHDTMTVSMKPSTKQSRMSSPAKKARKNSLDRAAAMRRRMNEFGPNDRLASLKLYMLCQGFFDSLPLCALVQSRVFVCHGGLFRNDGVTLDQIRAINRKREPPLEGRSIEDRLYEDLLWSDPRPTATYPRPLKFKRPSDRGAGCEFGPTVTNRFCGMNQIALVVRSHECVPEGFEVLHNGRLITIFSASRYCGTQTNKGAFIAFGPDLQPEIQQFYAHPIQKGSFLTDEEREQMLERDAIKMIIENICDKRLDLYWYFTQNDTKHTGRVTRVEWATALANVLGLDLPFLHYQGHLAEIEPDGNVNYTKFLSRFQIQMRQEDMGWQEAIVRRICEKLFSLVGADLEGAYKKFDTNDDGKIEYEEFVRTLKQLNVGLTDQQIFELMRSVDVDDDAHINFKEFAERFEVTFTSVHEEHMQQTAMPPQVGNAGAALGAGAAARSSDSANQFRDPRTGRSASMRELEEKTRAEMPNAPISPRSKHRMKLDWNTMDAWTMDNLKTIVKAIFRKTDTLREAFKSFDRTGKKYIDMQDFVAAMTGYLELSMSETDAEKLFRVIDTNDSGRVNYLEFIDAFRADDRNPRAASWKHGVVQQVANVLYQNRIHLKAAFRMFDVDGNGTVTAQEFQEGMQTINELLDKPLTTQQIDELRRSLDRNGDGTIDYKEFFQGLSISDTASAKGLLRKGSSYMDLSDPMYAPAAAPGGRGGMEIDNS</sequence>
<evidence type="ECO:0000256" key="6">
    <source>
        <dbReference type="ARBA" id="ARBA00022837"/>
    </source>
</evidence>
<keyword evidence="7" id="KW-0464">Manganese</keyword>
<feature type="domain" description="EF-hand" evidence="10">
    <location>
        <begin position="893"/>
        <end position="928"/>
    </location>
</feature>
<dbReference type="PROSITE" id="PS50222">
    <property type="entry name" value="EF_HAND_2"/>
    <property type="match status" value="6"/>
</dbReference>
<dbReference type="PANTHER" id="PTHR45668">
    <property type="entry name" value="SERINE/THREONINE-PROTEIN PHOSPHATASE 5-RELATED"/>
    <property type="match status" value="1"/>
</dbReference>
<feature type="region of interest" description="Disordered" evidence="9">
    <location>
        <begin position="804"/>
        <end position="867"/>
    </location>
</feature>
<accession>A0ABP0K5T3</accession>
<dbReference type="PROSITE" id="PS50245">
    <property type="entry name" value="CAP_GLY_2"/>
    <property type="match status" value="1"/>
</dbReference>
<feature type="domain" description="EF-hand" evidence="10">
    <location>
        <begin position="930"/>
        <end position="965"/>
    </location>
</feature>
<protein>
    <recommendedName>
        <fullName evidence="8">Serine/threonine-protein phosphatase</fullName>
        <ecNumber evidence="8">3.1.3.16</ecNumber>
    </recommendedName>
</protein>
<dbReference type="SUPFAM" id="SSF56300">
    <property type="entry name" value="Metallo-dependent phosphatases"/>
    <property type="match status" value="1"/>
</dbReference>
<feature type="compositionally biased region" description="Basic and acidic residues" evidence="9">
    <location>
        <begin position="178"/>
        <end position="187"/>
    </location>
</feature>
<evidence type="ECO:0000256" key="3">
    <source>
        <dbReference type="ARBA" id="ARBA00022723"/>
    </source>
</evidence>
<feature type="compositionally biased region" description="Polar residues" evidence="9">
    <location>
        <begin position="396"/>
        <end position="406"/>
    </location>
</feature>
<dbReference type="InterPro" id="IPR002048">
    <property type="entry name" value="EF_hand_dom"/>
</dbReference>
<comment type="similarity">
    <text evidence="2 8">Belongs to the PPP phosphatase family.</text>
</comment>
<keyword evidence="5 8" id="KW-0378">Hydrolase</keyword>
<feature type="domain" description="EF-hand" evidence="10">
    <location>
        <begin position="985"/>
        <end position="1020"/>
    </location>
</feature>
<dbReference type="SMART" id="SM01052">
    <property type="entry name" value="CAP_GLY"/>
    <property type="match status" value="1"/>
</dbReference>
<dbReference type="InterPro" id="IPR036859">
    <property type="entry name" value="CAP-Gly_dom_sf"/>
</dbReference>
<dbReference type="SMART" id="SM00054">
    <property type="entry name" value="EFh"/>
    <property type="match status" value="6"/>
</dbReference>
<dbReference type="Gene3D" id="3.60.21.10">
    <property type="match status" value="1"/>
</dbReference>
<dbReference type="InterPro" id="IPR018247">
    <property type="entry name" value="EF_Hand_1_Ca_BS"/>
</dbReference>
<dbReference type="PRINTS" id="PR00114">
    <property type="entry name" value="STPHPHTASE"/>
</dbReference>
<dbReference type="Pfam" id="PF13499">
    <property type="entry name" value="EF-hand_7"/>
    <property type="match status" value="3"/>
</dbReference>
<dbReference type="Pfam" id="PF08321">
    <property type="entry name" value="PPP5"/>
    <property type="match status" value="1"/>
</dbReference>
<keyword evidence="4" id="KW-0677">Repeat</keyword>
<keyword evidence="6" id="KW-0106">Calcium</keyword>
<dbReference type="InterPro" id="IPR029052">
    <property type="entry name" value="Metallo-depent_PP-like"/>
</dbReference>
<dbReference type="InterPro" id="IPR051134">
    <property type="entry name" value="PPP_phosphatase"/>
</dbReference>
<feature type="domain" description="CAP-Gly" evidence="11">
    <location>
        <begin position="28"/>
        <end position="70"/>
    </location>
</feature>
<dbReference type="InterPro" id="IPR013235">
    <property type="entry name" value="PPP_dom"/>
</dbReference>
<comment type="cofactor">
    <cofactor evidence="1">
        <name>Mn(2+)</name>
        <dbReference type="ChEBI" id="CHEBI:29035"/>
    </cofactor>
</comment>
<dbReference type="Pfam" id="PF00149">
    <property type="entry name" value="Metallophos"/>
    <property type="match status" value="1"/>
</dbReference>
<feature type="domain" description="EF-hand" evidence="10">
    <location>
        <begin position="1025"/>
        <end position="1060"/>
    </location>
</feature>
<dbReference type="SMART" id="SM00156">
    <property type="entry name" value="PP2Ac"/>
    <property type="match status" value="1"/>
</dbReference>
<dbReference type="SUPFAM" id="SSF47473">
    <property type="entry name" value="EF-hand"/>
    <property type="match status" value="2"/>
</dbReference>
<gene>
    <name evidence="12" type="ORF">SCF082_LOCUS15665</name>
</gene>
<evidence type="ECO:0000256" key="9">
    <source>
        <dbReference type="SAM" id="MobiDB-lite"/>
    </source>
</evidence>
<evidence type="ECO:0000313" key="13">
    <source>
        <dbReference type="Proteomes" id="UP001642464"/>
    </source>
</evidence>
<dbReference type="EMBL" id="CAXAMM010010024">
    <property type="protein sequence ID" value="CAK9022140.1"/>
    <property type="molecule type" value="Genomic_DNA"/>
</dbReference>
<keyword evidence="3" id="KW-0479">Metal-binding</keyword>
<comment type="caution">
    <text evidence="12">The sequence shown here is derived from an EMBL/GenBank/DDBJ whole genome shotgun (WGS) entry which is preliminary data.</text>
</comment>
<dbReference type="Proteomes" id="UP001642464">
    <property type="component" value="Unassembled WGS sequence"/>
</dbReference>
<evidence type="ECO:0000259" key="11">
    <source>
        <dbReference type="PROSITE" id="PS50245"/>
    </source>
</evidence>